<dbReference type="PANTHER" id="PTHR46795:SF1">
    <property type="entry name" value="ABC TRANSPORTER PERMEASE PROTEIN"/>
    <property type="match status" value="1"/>
</dbReference>
<gene>
    <name evidence="8" type="ORF">I858_002625</name>
</gene>
<dbReference type="InterPro" id="IPR027022">
    <property type="entry name" value="ABC_permease_BceB-typ"/>
</dbReference>
<feature type="transmembrane region" description="Helical" evidence="6">
    <location>
        <begin position="21"/>
        <end position="42"/>
    </location>
</feature>
<dbReference type="OrthoDB" id="1937696at2"/>
<evidence type="ECO:0000256" key="5">
    <source>
        <dbReference type="ARBA" id="ARBA00023136"/>
    </source>
</evidence>
<dbReference type="EMBL" id="CP016540">
    <property type="protein sequence ID" value="ANU25948.1"/>
    <property type="molecule type" value="Genomic_DNA"/>
</dbReference>
<keyword evidence="9" id="KW-1185">Reference proteome</keyword>
<organism evidence="8 9">
    <name type="scientific">Planococcus versutus</name>
    <dbReference type="NCBI Taxonomy" id="1302659"/>
    <lineage>
        <taxon>Bacteria</taxon>
        <taxon>Bacillati</taxon>
        <taxon>Bacillota</taxon>
        <taxon>Bacilli</taxon>
        <taxon>Bacillales</taxon>
        <taxon>Caryophanaceae</taxon>
        <taxon>Planococcus</taxon>
    </lineage>
</organism>
<dbReference type="PIRSF" id="PIRSF018968">
    <property type="entry name" value="ABC_permease_BceB"/>
    <property type="match status" value="1"/>
</dbReference>
<comment type="similarity">
    <text evidence="6">Belongs to the ABC-4 integral membrane protein family.</text>
</comment>
<sequence>MTFRQLAYHNVIRNRRNYAAFFLASVFSVMVFFVCSMFIFHPLFEKDGLQLLAIQGMMIAEVVLYIFTLFFLFYSMSAFLQARSKEFGVLLQLGMTKKQLNKLIFFEMLIIGAVSTTTGIIFGFAFSKFFFMIGREIIELDSLPLYVSWEPFLLTIVAFASLFVIISFVSVGFIRTKRIIDLLHGFWKVEEETKSSTMLSIMGIAFLAAAYLFAINVSDETVYYIIFIVPPLATFGTYLFFTHTINYLLNLCKRKRTIYWKKTRLVSLAEASVKLKDSAQMFFIVTIVSTVAFLTVGTLASFMSYTGDFRESNPLGLIYISFDGNEQEAEHIERLTKQLESEQLSYDLVELTVKRQTSEATGNDVDVLSLSQFNRLATALDFTPAQLSEGEGLFVPFSLESLKELKNSSVDTVLIESGIPLSIRSTYPHVVFPIHTLNMNTIIVSDADYEAIDEPLLGYSAGSSDFSYYAFDVSNWTETINIGNRLSETMYDIIDESSFSKVNYFFENPGSDYRWFKSSFALLLFIGLLVAGVFLLAAGSFIYFKLYTGLERDRKQYKLLIRMGMTDKELGKIINRQLVPQFFLPWVLALLHSAFAFVSLQVVWDEFAELSIIFEMSIVLGGFTIAQILYFFLIRWRYVAHLQAP</sequence>
<feature type="domain" description="ABC3 transporter permease C-terminal" evidence="7">
    <location>
        <begin position="62"/>
        <end position="177"/>
    </location>
</feature>
<reference evidence="8" key="1">
    <citation type="submission" date="2016-10" db="EMBL/GenBank/DDBJ databases">
        <authorList>
            <person name="See-Too W.S."/>
        </authorList>
    </citation>
    <scope>NUCLEOTIDE SEQUENCE</scope>
    <source>
        <strain evidence="8">L10.15</strain>
    </source>
</reference>
<feature type="transmembrane region" description="Helical" evidence="6">
    <location>
        <begin position="103"/>
        <end position="131"/>
    </location>
</feature>
<feature type="transmembrane region" description="Helical" evidence="6">
    <location>
        <begin position="582"/>
        <end position="604"/>
    </location>
</feature>
<dbReference type="Proteomes" id="UP000053354">
    <property type="component" value="Chromosome"/>
</dbReference>
<dbReference type="RefSeq" id="WP_049694287.1">
    <property type="nucleotide sequence ID" value="NZ_CP016540.2"/>
</dbReference>
<dbReference type="STRING" id="1302659.I858_002625"/>
<dbReference type="InterPro" id="IPR052536">
    <property type="entry name" value="ABC-4_Integral_Memb_Prot"/>
</dbReference>
<keyword evidence="6" id="KW-0813">Transport</keyword>
<dbReference type="GO" id="GO:0005886">
    <property type="term" value="C:plasma membrane"/>
    <property type="evidence" value="ECO:0007669"/>
    <property type="project" value="UniProtKB-SubCell"/>
</dbReference>
<evidence type="ECO:0000313" key="8">
    <source>
        <dbReference type="EMBL" id="ANU25948.1"/>
    </source>
</evidence>
<dbReference type="KEGG" id="pll:I858_002625"/>
<dbReference type="Pfam" id="PF02687">
    <property type="entry name" value="FtsX"/>
    <property type="match status" value="1"/>
</dbReference>
<feature type="transmembrane region" description="Helical" evidence="6">
    <location>
        <begin position="62"/>
        <end position="82"/>
    </location>
</feature>
<evidence type="ECO:0000256" key="2">
    <source>
        <dbReference type="ARBA" id="ARBA00022475"/>
    </source>
</evidence>
<accession>A0A1B1RYB8</accession>
<feature type="transmembrane region" description="Helical" evidence="6">
    <location>
        <begin position="195"/>
        <end position="215"/>
    </location>
</feature>
<protein>
    <submittedName>
        <fullName evidence="8">ABC transporter permease</fullName>
    </submittedName>
</protein>
<dbReference type="InterPro" id="IPR003838">
    <property type="entry name" value="ABC3_permease_C"/>
</dbReference>
<dbReference type="AlphaFoldDB" id="A0A1B1RYB8"/>
<evidence type="ECO:0000256" key="4">
    <source>
        <dbReference type="ARBA" id="ARBA00022989"/>
    </source>
</evidence>
<evidence type="ECO:0000313" key="9">
    <source>
        <dbReference type="Proteomes" id="UP000053354"/>
    </source>
</evidence>
<comment type="subcellular location">
    <subcellularLocation>
        <location evidence="1 6">Cell membrane</location>
        <topology evidence="1 6">Multi-pass membrane protein</topology>
    </subcellularLocation>
</comment>
<feature type="transmembrane region" description="Helical" evidence="6">
    <location>
        <begin position="520"/>
        <end position="544"/>
    </location>
</feature>
<keyword evidence="4 6" id="KW-1133">Transmembrane helix</keyword>
<dbReference type="PANTHER" id="PTHR46795">
    <property type="entry name" value="ABC TRANSPORTER PERMEASE-RELATED-RELATED"/>
    <property type="match status" value="1"/>
</dbReference>
<feature type="transmembrane region" description="Helical" evidence="6">
    <location>
        <begin position="282"/>
        <end position="305"/>
    </location>
</feature>
<evidence type="ECO:0000259" key="7">
    <source>
        <dbReference type="Pfam" id="PF02687"/>
    </source>
</evidence>
<feature type="transmembrane region" description="Helical" evidence="6">
    <location>
        <begin position="151"/>
        <end position="174"/>
    </location>
</feature>
<keyword evidence="3 6" id="KW-0812">Transmembrane</keyword>
<name>A0A1B1RYB8_9BACL</name>
<evidence type="ECO:0000256" key="1">
    <source>
        <dbReference type="ARBA" id="ARBA00004651"/>
    </source>
</evidence>
<dbReference type="GO" id="GO:0055085">
    <property type="term" value="P:transmembrane transport"/>
    <property type="evidence" value="ECO:0007669"/>
    <property type="project" value="UniProtKB-UniRule"/>
</dbReference>
<evidence type="ECO:0000256" key="6">
    <source>
        <dbReference type="PIRNR" id="PIRNR018968"/>
    </source>
</evidence>
<feature type="transmembrane region" description="Helical" evidence="6">
    <location>
        <begin position="610"/>
        <end position="633"/>
    </location>
</feature>
<feature type="transmembrane region" description="Helical" evidence="6">
    <location>
        <begin position="221"/>
        <end position="249"/>
    </location>
</feature>
<evidence type="ECO:0000256" key="3">
    <source>
        <dbReference type="ARBA" id="ARBA00022692"/>
    </source>
</evidence>
<keyword evidence="2 6" id="KW-1003">Cell membrane</keyword>
<proteinExistence type="inferred from homology"/>
<keyword evidence="5 6" id="KW-0472">Membrane</keyword>